<gene>
    <name evidence="4" type="ORF">B1B_03572</name>
</gene>
<evidence type="ECO:0000259" key="3">
    <source>
        <dbReference type="Pfam" id="PF00890"/>
    </source>
</evidence>
<evidence type="ECO:0000313" key="4">
    <source>
        <dbReference type="EMBL" id="EQD72772.1"/>
    </source>
</evidence>
<organism evidence="4">
    <name type="scientific">mine drainage metagenome</name>
    <dbReference type="NCBI Taxonomy" id="410659"/>
    <lineage>
        <taxon>unclassified sequences</taxon>
        <taxon>metagenomes</taxon>
        <taxon>ecological metagenomes</taxon>
    </lineage>
</organism>
<dbReference type="GO" id="GO:0009061">
    <property type="term" value="P:anaerobic respiration"/>
    <property type="evidence" value="ECO:0007669"/>
    <property type="project" value="TreeGrafter"/>
</dbReference>
<dbReference type="AlphaFoldDB" id="T1BSC2"/>
<dbReference type="InterPro" id="IPR030664">
    <property type="entry name" value="SdhA/FrdA/AprA"/>
</dbReference>
<dbReference type="InterPro" id="IPR003953">
    <property type="entry name" value="FAD-dep_OxRdtase_2_FAD-bd"/>
</dbReference>
<dbReference type="SUPFAM" id="SSF51905">
    <property type="entry name" value="FAD/NAD(P)-binding domain"/>
    <property type="match status" value="1"/>
</dbReference>
<keyword evidence="2" id="KW-0560">Oxidoreductase</keyword>
<dbReference type="PROSITE" id="PS00504">
    <property type="entry name" value="FRD_SDH_FAD_BINDING"/>
    <property type="match status" value="1"/>
</dbReference>
<protein>
    <submittedName>
        <fullName evidence="4">Succinate dehydrogenase/fumarate reductase flavoprotein subunit</fullName>
    </submittedName>
</protein>
<dbReference type="Pfam" id="PF00890">
    <property type="entry name" value="FAD_binding_2"/>
    <property type="match status" value="1"/>
</dbReference>
<dbReference type="SUPFAM" id="SSF56425">
    <property type="entry name" value="Succinate dehydrogenase/fumarate reductase flavoprotein, catalytic domain"/>
    <property type="match status" value="1"/>
</dbReference>
<proteinExistence type="predicted"/>
<dbReference type="GO" id="GO:0000104">
    <property type="term" value="F:succinate dehydrogenase activity"/>
    <property type="evidence" value="ECO:0007669"/>
    <property type="project" value="TreeGrafter"/>
</dbReference>
<dbReference type="PANTHER" id="PTHR11632">
    <property type="entry name" value="SUCCINATE DEHYDROGENASE 2 FLAVOPROTEIN SUBUNIT"/>
    <property type="match status" value="1"/>
</dbReference>
<sequence>MLVVGAGLAGQRAALAAVEARRDVAIISKLHPLRSHSGAAQGGINAAVGKEDSVDTHIYDTVKGSDYLGDQDAIEFFCREAGPTVVEMEHYGTIFSRAEDGSLARRPFGGQGFPRTIYAADRTGLALLQALWERLGTEHFTLYQEWDLTNIVVREGRVQGIVAFDRRTGQFEGIAAKSVVVATGPAGRIYGRTTNAHTCTGDGVAAAYDAGALLKDLEFVQFHPTALLESGILITEGARGEGGILKNVLGERFMGKYAPHVLDLASRDVVSRAIVTEVREGRGFPGNFVHLELMHLGKERIETRLQEICDFCRNFAGVDPVVNPIPIFPAQHYMMGGVGTNIRGETNIAGL</sequence>
<accession>T1BSC2</accession>
<name>T1BSC2_9ZZZZ</name>
<dbReference type="GO" id="GO:0009055">
    <property type="term" value="F:electron transfer activity"/>
    <property type="evidence" value="ECO:0007669"/>
    <property type="project" value="TreeGrafter"/>
</dbReference>
<reference evidence="4" key="1">
    <citation type="submission" date="2013-08" db="EMBL/GenBank/DDBJ databases">
        <authorList>
            <person name="Mendez C."/>
            <person name="Richter M."/>
            <person name="Ferrer M."/>
            <person name="Sanchez J."/>
        </authorList>
    </citation>
    <scope>NUCLEOTIDE SEQUENCE</scope>
</reference>
<dbReference type="Gene3D" id="3.90.700.10">
    <property type="entry name" value="Succinate dehydrogenase/fumarate reductase flavoprotein, catalytic domain"/>
    <property type="match status" value="1"/>
</dbReference>
<dbReference type="PANTHER" id="PTHR11632:SF51">
    <property type="entry name" value="SUCCINATE DEHYDROGENASE [UBIQUINONE] FLAVOPROTEIN SUBUNIT, MITOCHONDRIAL"/>
    <property type="match status" value="1"/>
</dbReference>
<dbReference type="InterPro" id="IPR027477">
    <property type="entry name" value="Succ_DH/fumarate_Rdtase_cat_sf"/>
</dbReference>
<feature type="non-terminal residue" evidence="4">
    <location>
        <position position="351"/>
    </location>
</feature>
<evidence type="ECO:0000256" key="1">
    <source>
        <dbReference type="ARBA" id="ARBA00022630"/>
    </source>
</evidence>
<dbReference type="GO" id="GO:0005886">
    <property type="term" value="C:plasma membrane"/>
    <property type="evidence" value="ECO:0007669"/>
    <property type="project" value="TreeGrafter"/>
</dbReference>
<evidence type="ECO:0000256" key="2">
    <source>
        <dbReference type="ARBA" id="ARBA00023002"/>
    </source>
</evidence>
<dbReference type="GO" id="GO:0050660">
    <property type="term" value="F:flavin adenine dinucleotide binding"/>
    <property type="evidence" value="ECO:0007669"/>
    <property type="project" value="TreeGrafter"/>
</dbReference>
<reference evidence="4" key="2">
    <citation type="journal article" date="2014" name="ISME J.">
        <title>Microbial stratification in low pH oxic and suboxic macroscopic growths along an acid mine drainage.</title>
        <authorList>
            <person name="Mendez-Garcia C."/>
            <person name="Mesa V."/>
            <person name="Sprenger R.R."/>
            <person name="Richter M."/>
            <person name="Diez M.S."/>
            <person name="Solano J."/>
            <person name="Bargiela R."/>
            <person name="Golyshina O.V."/>
            <person name="Manteca A."/>
            <person name="Ramos J.L."/>
            <person name="Gallego J.R."/>
            <person name="Llorente I."/>
            <person name="Martins Dos Santos V.A."/>
            <person name="Jensen O.N."/>
            <person name="Pelaez A.I."/>
            <person name="Sanchez J."/>
            <person name="Ferrer M."/>
        </authorList>
    </citation>
    <scope>NUCLEOTIDE SEQUENCE</scope>
</reference>
<dbReference type="InterPro" id="IPR003952">
    <property type="entry name" value="FRD_SDH_FAD_BS"/>
</dbReference>
<dbReference type="EMBL" id="AUZY01002203">
    <property type="protein sequence ID" value="EQD72772.1"/>
    <property type="molecule type" value="Genomic_DNA"/>
</dbReference>
<dbReference type="InterPro" id="IPR036188">
    <property type="entry name" value="FAD/NAD-bd_sf"/>
</dbReference>
<feature type="domain" description="FAD-dependent oxidoreductase 2 FAD-binding" evidence="3">
    <location>
        <begin position="2"/>
        <end position="351"/>
    </location>
</feature>
<dbReference type="Gene3D" id="3.50.50.60">
    <property type="entry name" value="FAD/NAD(P)-binding domain"/>
    <property type="match status" value="1"/>
</dbReference>
<comment type="caution">
    <text evidence="4">The sequence shown here is derived from an EMBL/GenBank/DDBJ whole genome shotgun (WGS) entry which is preliminary data.</text>
</comment>
<keyword evidence="1" id="KW-0285">Flavoprotein</keyword>
<dbReference type="FunFam" id="3.90.700.10:FF:000001">
    <property type="entry name" value="Mitochondrial succinate dehydrogenase flavoprotein subunit"/>
    <property type="match status" value="1"/>
</dbReference>